<dbReference type="eggNOG" id="arCOG04590">
    <property type="taxonomic scope" value="Archaea"/>
</dbReference>
<dbReference type="PATRIC" id="fig|593117.10.peg.2070"/>
<dbReference type="HOGENOM" id="CLU_117973_0_0_2"/>
<evidence type="ECO:0000256" key="1">
    <source>
        <dbReference type="SAM" id="Phobius"/>
    </source>
</evidence>
<evidence type="ECO:0008006" key="4">
    <source>
        <dbReference type="Google" id="ProtNLM"/>
    </source>
</evidence>
<keyword evidence="1" id="KW-0812">Transmembrane</keyword>
<feature type="transmembrane region" description="Helical" evidence="1">
    <location>
        <begin position="179"/>
        <end position="199"/>
    </location>
</feature>
<dbReference type="InterPro" id="IPR007404">
    <property type="entry name" value="YdjM-like"/>
</dbReference>
<protein>
    <recommendedName>
        <fullName evidence="4">Membrane-bound metal-dependent hydrolase</fullName>
    </recommendedName>
</protein>
<dbReference type="AlphaFoldDB" id="C5A2E4"/>
<dbReference type="Pfam" id="PF04307">
    <property type="entry name" value="YdjM"/>
    <property type="match status" value="1"/>
</dbReference>
<dbReference type="STRING" id="593117.TGAM_2061"/>
<evidence type="ECO:0000313" key="2">
    <source>
        <dbReference type="EMBL" id="ACS34563.1"/>
    </source>
</evidence>
<feature type="transmembrane region" description="Helical" evidence="1">
    <location>
        <begin position="119"/>
        <end position="141"/>
    </location>
</feature>
<name>C5A2E4_THEGJ</name>
<evidence type="ECO:0000313" key="3">
    <source>
        <dbReference type="Proteomes" id="UP000001488"/>
    </source>
</evidence>
<accession>C5A2E4</accession>
<proteinExistence type="predicted"/>
<sequence>MLLTNDVIEPLRAVLFNPGLLENLNFSNLLGHVFHLNLYESQEFKGFAMDPLEHASIPSLVYLALSNEPTLTGLTALVLGAVFPDLDALAEEHRSYLHSLLPFLPALLLGLHLEGPFLLFALGWGSHLFLDFFTGVVPVAYPLSRRGWGLSIIVTGPRNFRIELRLIERYPNRKHDYRLEIGGSFALTLLAIFTAIIRLN</sequence>
<keyword evidence="1" id="KW-0472">Membrane</keyword>
<reference evidence="2 3" key="1">
    <citation type="journal article" date="2007" name="Genome Biol.">
        <title>Genome analysis and genome-wide proteomics of Thermococcus gammatolerans, the most radioresistant organism known amongst the Archaea.</title>
        <authorList>
            <person name="Zivanovic Y."/>
            <person name="Armengaud J."/>
            <person name="Lagorce A."/>
            <person name="Leplat C."/>
            <person name="Guerin P."/>
            <person name="Dutertre M."/>
            <person name="Anthouard V."/>
            <person name="Forterre P."/>
            <person name="Wincker P."/>
            <person name="Confalonieri F."/>
        </authorList>
    </citation>
    <scope>NUCLEOTIDE SEQUENCE [LARGE SCALE GENOMIC DNA]</scope>
    <source>
        <strain evidence="3">DSM 15229 / JCM 11827 / EJ3</strain>
    </source>
</reference>
<dbReference type="EMBL" id="CP001398">
    <property type="protein sequence ID" value="ACS34563.1"/>
    <property type="molecule type" value="Genomic_DNA"/>
</dbReference>
<dbReference type="KEGG" id="tga:TGAM_2061"/>
<gene>
    <name evidence="2" type="ordered locus">TGAM_2061</name>
</gene>
<dbReference type="Proteomes" id="UP000001488">
    <property type="component" value="Chromosome"/>
</dbReference>
<keyword evidence="3" id="KW-1185">Reference proteome</keyword>
<dbReference type="PaxDb" id="593117-TGAM_2061"/>
<organism evidence="2 3">
    <name type="scientific">Thermococcus gammatolerans (strain DSM 15229 / JCM 11827 / EJ3)</name>
    <dbReference type="NCBI Taxonomy" id="593117"/>
    <lineage>
        <taxon>Archaea</taxon>
        <taxon>Methanobacteriati</taxon>
        <taxon>Methanobacteriota</taxon>
        <taxon>Thermococci</taxon>
        <taxon>Thermococcales</taxon>
        <taxon>Thermococcaceae</taxon>
        <taxon>Thermococcus</taxon>
    </lineage>
</organism>
<keyword evidence="1" id="KW-1133">Transmembrane helix</keyword>